<keyword evidence="4" id="KW-1185">Reference proteome</keyword>
<dbReference type="OrthoDB" id="9803871at2"/>
<dbReference type="Proteomes" id="UP000183788">
    <property type="component" value="Unassembled WGS sequence"/>
</dbReference>
<dbReference type="RefSeq" id="WP_072366296.1">
    <property type="nucleotide sequence ID" value="NZ_CP139972.1"/>
</dbReference>
<proteinExistence type="predicted"/>
<dbReference type="Gene3D" id="3.30.200.20">
    <property type="entry name" value="Phosphorylase Kinase, domain 1"/>
    <property type="match status" value="1"/>
</dbReference>
<dbReference type="SUPFAM" id="SSF56112">
    <property type="entry name" value="Protein kinase-like (PK-like)"/>
    <property type="match status" value="1"/>
</dbReference>
<name>A0A1K1SYI5_9BACT</name>
<reference evidence="2 4" key="2">
    <citation type="submission" date="2023-11" db="EMBL/GenBank/DDBJ databases">
        <title>MicrobeMod: A computational toolkit for identifying prokaryotic methylation and restriction-modification with nanopore sequencing.</title>
        <authorList>
            <person name="Crits-Christoph A."/>
            <person name="Kang S.C."/>
            <person name="Lee H."/>
            <person name="Ostrov N."/>
        </authorList>
    </citation>
    <scope>NUCLEOTIDE SEQUENCE [LARGE SCALE GENOMIC DNA]</scope>
    <source>
        <strain evidence="2 4">ATCC 23090</strain>
    </source>
</reference>
<dbReference type="InterPro" id="IPR011009">
    <property type="entry name" value="Kinase-like_dom_sf"/>
</dbReference>
<evidence type="ECO:0000313" key="3">
    <source>
        <dbReference type="Proteomes" id="UP000183788"/>
    </source>
</evidence>
<evidence type="ECO:0000313" key="1">
    <source>
        <dbReference type="EMBL" id="SFW89440.1"/>
    </source>
</evidence>
<accession>A0A1K1SYI5</accession>
<protein>
    <submittedName>
        <fullName evidence="1">Uncharacterized protein</fullName>
    </submittedName>
</protein>
<evidence type="ECO:0000313" key="2">
    <source>
        <dbReference type="EMBL" id="WQG92112.1"/>
    </source>
</evidence>
<dbReference type="EMBL" id="CP140154">
    <property type="protein sequence ID" value="WQG92112.1"/>
    <property type="molecule type" value="Genomic_DNA"/>
</dbReference>
<gene>
    <name evidence="1" type="ORF">SAMN05661012_06429</name>
    <name evidence="2" type="ORF">SR876_11410</name>
</gene>
<dbReference type="AlphaFoldDB" id="A0A1K1SYI5"/>
<dbReference type="EMBL" id="FPIZ01000041">
    <property type="protein sequence ID" value="SFW89440.1"/>
    <property type="molecule type" value="Genomic_DNA"/>
</dbReference>
<dbReference type="Proteomes" id="UP001326715">
    <property type="component" value="Chromosome"/>
</dbReference>
<evidence type="ECO:0000313" key="4">
    <source>
        <dbReference type="Proteomes" id="UP001326715"/>
    </source>
</evidence>
<organism evidence="1 3">
    <name type="scientific">Chitinophaga sancti</name>
    <dbReference type="NCBI Taxonomy" id="1004"/>
    <lineage>
        <taxon>Bacteria</taxon>
        <taxon>Pseudomonadati</taxon>
        <taxon>Bacteroidota</taxon>
        <taxon>Chitinophagia</taxon>
        <taxon>Chitinophagales</taxon>
        <taxon>Chitinophagaceae</taxon>
        <taxon>Chitinophaga</taxon>
    </lineage>
</organism>
<dbReference type="STRING" id="1004.SAMN05661012_06429"/>
<sequence length="137" mass="15550">MPLRNFLLSIIQLADKSVISNLLSEDLSAVSLINQGMTNRNSLVRTNNHRYVVRVPGNGTDTFINRQHEWENYQLMSGLEISVGEIYYNKETSLRITPSIEDTFHASPTEKNKIAVISRLLKKFIVHRYSSRAISGG</sequence>
<reference evidence="1 3" key="1">
    <citation type="submission" date="2016-11" db="EMBL/GenBank/DDBJ databases">
        <authorList>
            <person name="Jaros S."/>
            <person name="Januszkiewicz K."/>
            <person name="Wedrychowicz H."/>
        </authorList>
    </citation>
    <scope>NUCLEOTIDE SEQUENCE [LARGE SCALE GENOMIC DNA]</scope>
    <source>
        <strain evidence="1 3">DSM 784</strain>
    </source>
</reference>